<dbReference type="RefSeq" id="WP_014555854.1">
    <property type="nucleotide sequence ID" value="NC_017459.1"/>
</dbReference>
<feature type="region of interest" description="Disordered" evidence="1">
    <location>
        <begin position="470"/>
        <end position="514"/>
    </location>
</feature>
<dbReference type="InterPro" id="IPR056753">
    <property type="entry name" value="DrmE_N"/>
</dbReference>
<organism evidence="4 5">
    <name type="scientific">Haloquadratum walsbyi (strain DSM 16854 / JCM 12705 / C23)</name>
    <dbReference type="NCBI Taxonomy" id="768065"/>
    <lineage>
        <taxon>Archaea</taxon>
        <taxon>Methanobacteriati</taxon>
        <taxon>Methanobacteriota</taxon>
        <taxon>Stenosarchaea group</taxon>
        <taxon>Halobacteria</taxon>
        <taxon>Halobacteriales</taxon>
        <taxon>Haloferacaceae</taxon>
        <taxon>Haloquadratum</taxon>
    </lineage>
</organism>
<name>G0LHB3_HALWC</name>
<dbReference type="EMBL" id="FR746099">
    <property type="protein sequence ID" value="CCC40147.1"/>
    <property type="molecule type" value="Genomic_DNA"/>
</dbReference>
<proteinExistence type="predicted"/>
<evidence type="ECO:0000313" key="5">
    <source>
        <dbReference type="Proteomes" id="UP000007954"/>
    </source>
</evidence>
<feature type="domain" description="DrmE-like N-terminal" evidence="2">
    <location>
        <begin position="34"/>
        <end position="235"/>
    </location>
</feature>
<evidence type="ECO:0000259" key="2">
    <source>
        <dbReference type="Pfam" id="PF24955"/>
    </source>
</evidence>
<evidence type="ECO:0000259" key="3">
    <source>
        <dbReference type="Pfam" id="PF24957"/>
    </source>
</evidence>
<dbReference type="AlphaFoldDB" id="G0LHB3"/>
<gene>
    <name evidence="4" type="ordered locus">Hqrw_2262</name>
</gene>
<sequence>MSTGGLGDSASKARNRPIFERWFGSGFIEDDSKLYFADTEMAAINSVMEAIEQTESSYIYDPLPTNDVPLAICLAYLRSQDTRFPTDGVVGAGKSLMALPALSQGYVTRFDELREDGIGRNPRLLDRQCIQQLSQVHDDDFYTAKHGFEFDQSWSNDRIGAIFIDLRKAEWREPSRRLETIIDLLDEDTPPIIFYTDTNRGVFDPIQDQSNNFAITSELLTTASPGSTAKATTMAAGYERLLATSDLSVSCISFGYPDNGKAINKLREMKNKLQERGLAPMEVGWVYNLLTKLPVKPEHWADAVTGDFYQSTVKDLVQGLRGIAQRANGQTAELLINYVQGINHLQGILNKEHPVQQALFEAIEKAELEGINRTIVVKDDHEHQALLHAINMENGTMPENYASIQTLDDIEPATSGETVYARPFEYNSHPYQFPLCSDITTYQFVTWGSTVLGQIKSGLDNTNATFETQVIGETKSQGSSSREGNTDTRRKYQRNKQNGRSRGSSKSQVTGSKVRVELSNGDVRTVGLHSKFPVYNDSGEIARVRVEDLDVGDDILLLSTATDDIYEMYLDSAKEQDKIRKCGRTVQQWRDVLQSNITDGDTSYSDALRMIRAAGSDVTSEVTVRLWTNGRTIGPSDDKDVSRVLEVLQPELKPRAPAIVQSMKQIRRIHQKIGQRARRAVEAQMCVGSEHKSTSDDLDSIDGVEEDITQVSIEAMEKLSNE</sequence>
<dbReference type="InterPro" id="IPR056666">
    <property type="entry name" value="DrmE_C"/>
</dbReference>
<dbReference type="OrthoDB" id="346117at2157"/>
<dbReference type="Proteomes" id="UP000007954">
    <property type="component" value="Chromosome"/>
</dbReference>
<dbReference type="HOGENOM" id="CLU_382947_0_0_2"/>
<protein>
    <submittedName>
        <fullName evidence="4">Uncharacterized protein</fullName>
    </submittedName>
</protein>
<dbReference type="NCBIfam" id="NF038316">
    <property type="entry name" value="DrmE_fam"/>
    <property type="match status" value="1"/>
</dbReference>
<dbReference type="GeneID" id="12446991"/>
<feature type="compositionally biased region" description="Polar residues" evidence="1">
    <location>
        <begin position="474"/>
        <end position="483"/>
    </location>
</feature>
<feature type="compositionally biased region" description="Polar residues" evidence="1">
    <location>
        <begin position="500"/>
        <end position="511"/>
    </location>
</feature>
<dbReference type="Pfam" id="PF24955">
    <property type="entry name" value="DrmE_N"/>
    <property type="match status" value="1"/>
</dbReference>
<accession>G0LHB3</accession>
<dbReference type="Pfam" id="PF24957">
    <property type="entry name" value="DrmE_C"/>
    <property type="match status" value="1"/>
</dbReference>
<reference evidence="4 5" key="1">
    <citation type="journal article" date="2011" name="PLoS ONE">
        <title>Haloquadratum walsbyi: limited diversity in a global pond.</title>
        <authorList>
            <person name="Dyall-Smith M."/>
            <person name="Pfeiffer F."/>
            <person name="Klee K."/>
            <person name="Palm P."/>
            <person name="Gross K."/>
            <person name="Schuster S.C."/>
            <person name="Rampp M."/>
            <person name="Oesterhelt D."/>
        </authorList>
    </citation>
    <scope>NUCLEOTIDE SEQUENCE [LARGE SCALE GENOMIC DNA]</scope>
    <source>
        <strain evidence="5">DSM 16854 / JCM 12705 / C23</strain>
    </source>
</reference>
<feature type="domain" description="DISARM protein DrmE C-terminal" evidence="3">
    <location>
        <begin position="510"/>
        <end position="686"/>
    </location>
</feature>
<dbReference type="KEGG" id="hwc:Hqrw_2262"/>
<evidence type="ECO:0000313" key="4">
    <source>
        <dbReference type="EMBL" id="CCC40147.1"/>
    </source>
</evidence>
<dbReference type="InterPro" id="IPR049794">
    <property type="entry name" value="DrmE"/>
</dbReference>
<evidence type="ECO:0000256" key="1">
    <source>
        <dbReference type="SAM" id="MobiDB-lite"/>
    </source>
</evidence>